<protein>
    <submittedName>
        <fullName evidence="2">Uncharacterized protein</fullName>
    </submittedName>
</protein>
<comment type="caution">
    <text evidence="2">The sequence shown here is derived from an EMBL/GenBank/DDBJ whole genome shotgun (WGS) entry which is preliminary data.</text>
</comment>
<name>A0A3M0J0V0_HIRRU</name>
<dbReference type="AlphaFoldDB" id="A0A3M0J0V0"/>
<evidence type="ECO:0000256" key="1">
    <source>
        <dbReference type="SAM" id="Phobius"/>
    </source>
</evidence>
<keyword evidence="1" id="KW-0472">Membrane</keyword>
<sequence>MSVSAEPRFQQEINGPWAGGSLSRMKQKESLGNGGILKKNNGIYCNSPWHKGDEQKHYAGRNMLKDCSLQCPTNTHILSFMKSSTGLLSIAEEIRGCLRLSMNFLFQYCAKCLVFEDIIKNTSKFLCLTHCCFQELLEGKSVMDTVDKGQHALHNGALYVVQFIVPLIQFIAAFFHTKLMLGFKCSP</sequence>
<organism evidence="2 3">
    <name type="scientific">Hirundo rustica rustica</name>
    <dbReference type="NCBI Taxonomy" id="333673"/>
    <lineage>
        <taxon>Eukaryota</taxon>
        <taxon>Metazoa</taxon>
        <taxon>Chordata</taxon>
        <taxon>Craniata</taxon>
        <taxon>Vertebrata</taxon>
        <taxon>Euteleostomi</taxon>
        <taxon>Archelosauria</taxon>
        <taxon>Archosauria</taxon>
        <taxon>Dinosauria</taxon>
        <taxon>Saurischia</taxon>
        <taxon>Theropoda</taxon>
        <taxon>Coelurosauria</taxon>
        <taxon>Aves</taxon>
        <taxon>Neognathae</taxon>
        <taxon>Neoaves</taxon>
        <taxon>Telluraves</taxon>
        <taxon>Australaves</taxon>
        <taxon>Passeriformes</taxon>
        <taxon>Sylvioidea</taxon>
        <taxon>Hirundinidae</taxon>
        <taxon>Hirundo</taxon>
    </lineage>
</organism>
<reference evidence="2 3" key="1">
    <citation type="submission" date="2018-07" db="EMBL/GenBank/DDBJ databases">
        <title>A high quality draft genome assembly of the barn swallow (H. rustica rustica).</title>
        <authorList>
            <person name="Formenti G."/>
            <person name="Chiara M."/>
            <person name="Poveda L."/>
            <person name="Francoijs K.-J."/>
            <person name="Bonisoli-Alquati A."/>
            <person name="Canova L."/>
            <person name="Gianfranceschi L."/>
            <person name="Horner D.S."/>
            <person name="Saino N."/>
        </authorList>
    </citation>
    <scope>NUCLEOTIDE SEQUENCE [LARGE SCALE GENOMIC DNA]</scope>
    <source>
        <strain evidence="2">Chelidonia</strain>
        <tissue evidence="2">Blood</tissue>
    </source>
</reference>
<dbReference type="Proteomes" id="UP000269221">
    <property type="component" value="Unassembled WGS sequence"/>
</dbReference>
<evidence type="ECO:0000313" key="2">
    <source>
        <dbReference type="EMBL" id="RMB94342.1"/>
    </source>
</evidence>
<dbReference type="EMBL" id="QRBI01000197">
    <property type="protein sequence ID" value="RMB94342.1"/>
    <property type="molecule type" value="Genomic_DNA"/>
</dbReference>
<proteinExistence type="predicted"/>
<keyword evidence="1" id="KW-1133">Transmembrane helix</keyword>
<keyword evidence="3" id="KW-1185">Reference proteome</keyword>
<accession>A0A3M0J0V0</accession>
<keyword evidence="1" id="KW-0812">Transmembrane</keyword>
<evidence type="ECO:0000313" key="3">
    <source>
        <dbReference type="Proteomes" id="UP000269221"/>
    </source>
</evidence>
<gene>
    <name evidence="2" type="ORF">DUI87_29152</name>
</gene>
<feature type="transmembrane region" description="Helical" evidence="1">
    <location>
        <begin position="156"/>
        <end position="175"/>
    </location>
</feature>